<proteinExistence type="predicted"/>
<sequence>MPGDKKLCFKEKNRCDGKVYYFQVKFFINSISIKNREVE</sequence>
<gene>
    <name evidence="1" type="ORF">S01H4_09709</name>
</gene>
<organism evidence="1">
    <name type="scientific">marine sediment metagenome</name>
    <dbReference type="NCBI Taxonomy" id="412755"/>
    <lineage>
        <taxon>unclassified sequences</taxon>
        <taxon>metagenomes</taxon>
        <taxon>ecological metagenomes</taxon>
    </lineage>
</organism>
<dbReference type="EMBL" id="BART01003565">
    <property type="protein sequence ID" value="GAG58396.1"/>
    <property type="molecule type" value="Genomic_DNA"/>
</dbReference>
<name>X1AEB6_9ZZZZ</name>
<dbReference type="AlphaFoldDB" id="X1AEB6"/>
<evidence type="ECO:0000313" key="1">
    <source>
        <dbReference type="EMBL" id="GAG58396.1"/>
    </source>
</evidence>
<protein>
    <submittedName>
        <fullName evidence="1">Uncharacterized protein</fullName>
    </submittedName>
</protein>
<comment type="caution">
    <text evidence="1">The sequence shown here is derived from an EMBL/GenBank/DDBJ whole genome shotgun (WGS) entry which is preliminary data.</text>
</comment>
<reference evidence="1" key="1">
    <citation type="journal article" date="2014" name="Front. Microbiol.">
        <title>High frequency of phylogenetically diverse reductive dehalogenase-homologous genes in deep subseafloor sedimentary metagenomes.</title>
        <authorList>
            <person name="Kawai M."/>
            <person name="Futagami T."/>
            <person name="Toyoda A."/>
            <person name="Takaki Y."/>
            <person name="Nishi S."/>
            <person name="Hori S."/>
            <person name="Arai W."/>
            <person name="Tsubouchi T."/>
            <person name="Morono Y."/>
            <person name="Uchiyama I."/>
            <person name="Ito T."/>
            <person name="Fujiyama A."/>
            <person name="Inagaki F."/>
            <person name="Takami H."/>
        </authorList>
    </citation>
    <scope>NUCLEOTIDE SEQUENCE</scope>
    <source>
        <strain evidence="1">Expedition CK06-06</strain>
    </source>
</reference>
<accession>X1AEB6</accession>